<proteinExistence type="predicted"/>
<dbReference type="PANTHER" id="PTHR35580">
    <property type="entry name" value="CELL SURFACE GLYCOPROTEIN (S-LAYER PROTEIN)-LIKE PROTEIN"/>
    <property type="match status" value="1"/>
</dbReference>
<gene>
    <name evidence="1" type="ordered locus">Minf_2117</name>
</gene>
<evidence type="ECO:0000313" key="2">
    <source>
        <dbReference type="Proteomes" id="UP000009149"/>
    </source>
</evidence>
<dbReference type="PANTHER" id="PTHR35580:SF1">
    <property type="entry name" value="PHYTASE-LIKE DOMAIN-CONTAINING PROTEIN"/>
    <property type="match status" value="1"/>
</dbReference>
<dbReference type="InterPro" id="IPR052918">
    <property type="entry name" value="Motility_Chemotaxis_Reg"/>
</dbReference>
<dbReference type="AlphaFoldDB" id="B3DZ79"/>
<dbReference type="Proteomes" id="UP000009149">
    <property type="component" value="Chromosome"/>
</dbReference>
<protein>
    <submittedName>
        <fullName evidence="1">Beta-propeller repeats containing protein</fullName>
    </submittedName>
</protein>
<dbReference type="eggNOG" id="COG2931">
    <property type="taxonomic scope" value="Bacteria"/>
</dbReference>
<dbReference type="STRING" id="481448.Minf_2117"/>
<organism evidence="1 2">
    <name type="scientific">Methylacidiphilum infernorum (isolate V4)</name>
    <name type="common">Methylokorus infernorum (strain V4)</name>
    <dbReference type="NCBI Taxonomy" id="481448"/>
    <lineage>
        <taxon>Bacteria</taxon>
        <taxon>Pseudomonadati</taxon>
        <taxon>Verrucomicrobiota</taxon>
        <taxon>Methylacidiphilae</taxon>
        <taxon>Methylacidiphilales</taxon>
        <taxon>Methylacidiphilaceae</taxon>
        <taxon>Methylacidiphilum (ex Ratnadevi et al. 2023)</taxon>
    </lineage>
</organism>
<evidence type="ECO:0000313" key="1">
    <source>
        <dbReference type="EMBL" id="ACD84171.1"/>
    </source>
</evidence>
<dbReference type="KEGG" id="min:Minf_2117"/>
<reference evidence="1 2" key="1">
    <citation type="journal article" date="2008" name="Biol. Direct">
        <title>Complete genome sequence of the extremely acidophilic methanotroph isolate V4, Methylacidiphilum infernorum, a representative of the bacterial phylum Verrucomicrobia.</title>
        <authorList>
            <person name="Hou S."/>
            <person name="Makarova K.S."/>
            <person name="Saw J.H."/>
            <person name="Senin P."/>
            <person name="Ly B.V."/>
            <person name="Zhou Z."/>
            <person name="Ren Y."/>
            <person name="Wang J."/>
            <person name="Galperin M.Y."/>
            <person name="Omelchenko M.V."/>
            <person name="Wolf Y.I."/>
            <person name="Yutin N."/>
            <person name="Koonin E.V."/>
            <person name="Stott M.B."/>
            <person name="Mountain B.W."/>
            <person name="Crowe M.A."/>
            <person name="Smirnova A.V."/>
            <person name="Dunfield P.F."/>
            <person name="Feng L."/>
            <person name="Wang L."/>
            <person name="Alam M."/>
        </authorList>
    </citation>
    <scope>NUCLEOTIDE SEQUENCE [LARGE SCALE GENOMIC DNA]</scope>
    <source>
        <strain evidence="2">Isolate V4</strain>
    </source>
</reference>
<dbReference type="OrthoDB" id="179220at2"/>
<name>B3DZ79_METI4</name>
<sequence>MDGFYRGLKAGLCSLLFSAALSFLYPALGLPKGVSVISLAQGQVKKAYDLYMSPTGECYLVFAREATKPFAGASYRWEVVLAKWDKKGTKLWERPIGDYYGMDNRFSLFSDRPQEIFIRGVIEDRFFLWKWGSDGQPLWKIERKSAFSLPEGIAAGDGSGGAYVAIPPLLFASAGKKNAGPIEIAHYSAAGKWIENIPLYSEKNPSKSWLPPGLQTLDTLVGLLALSSDSLVVYGYTAGFGPFAGNAGQTMDYGWLSSPLIVSHNHIFARKYDRGGKLLENILLSGNWNNLVASAFAGPSGILTLCGTSESFSCPDDSHRTANDLYSLQTFVFRYSAQGRLLWCRQFGSGVSLAPLAITTDSAGGSYVLGEIKDVYPQEAVGEKKPGRVFLARLNDRGDLLWIKQFGAMTSSPFSNIAIDERGAVCFGLKTPRFDSLGPLEDVVVMRLAPGS</sequence>
<dbReference type="EMBL" id="CP000975">
    <property type="protein sequence ID" value="ACD84171.1"/>
    <property type="molecule type" value="Genomic_DNA"/>
</dbReference>
<dbReference type="RefSeq" id="WP_012464453.1">
    <property type="nucleotide sequence ID" value="NC_010794.1"/>
</dbReference>
<dbReference type="HOGENOM" id="CLU_605223_0_0_0"/>
<accession>B3DZ79</accession>